<keyword evidence="6 8" id="KW-1133">Transmembrane helix</keyword>
<evidence type="ECO:0000256" key="8">
    <source>
        <dbReference type="SAM" id="Phobius"/>
    </source>
</evidence>
<dbReference type="RefSeq" id="WP_343824450.1">
    <property type="nucleotide sequence ID" value="NZ_BAAACI010000001.1"/>
</dbReference>
<evidence type="ECO:0000256" key="3">
    <source>
        <dbReference type="ARBA" id="ARBA00022448"/>
    </source>
</evidence>
<feature type="transmembrane region" description="Helical" evidence="8">
    <location>
        <begin position="248"/>
        <end position="269"/>
    </location>
</feature>
<dbReference type="InterPro" id="IPR002549">
    <property type="entry name" value="AI-2E-like"/>
</dbReference>
<comment type="similarity">
    <text evidence="2">Belongs to the autoinducer-2 exporter (AI-2E) (TC 2.A.86) family.</text>
</comment>
<organism evidence="9 10">
    <name type="scientific">Clostridium subterminale</name>
    <dbReference type="NCBI Taxonomy" id="1550"/>
    <lineage>
        <taxon>Bacteria</taxon>
        <taxon>Bacillati</taxon>
        <taxon>Bacillota</taxon>
        <taxon>Clostridia</taxon>
        <taxon>Eubacteriales</taxon>
        <taxon>Clostridiaceae</taxon>
        <taxon>Clostridium</taxon>
    </lineage>
</organism>
<feature type="transmembrane region" description="Helical" evidence="8">
    <location>
        <begin position="153"/>
        <end position="180"/>
    </location>
</feature>
<keyword evidence="4" id="KW-1003">Cell membrane</keyword>
<sequence length="359" mass="40082">MKNIKFYTGLIITFLISYILIRFVDNYSYFWGIISKLLSLLTPFFIGMILAYILSPLVDFMEKKLKSKRWITILIIYGVAISSIVIFIIMIVPSITNSIIEIINQIPEYSKEVETWILSIASGIESTYMTKIQEVLLSIIPQFGEFAKFILDYILSTTVSLTTLIVNVVLGLIISIYVIIDKENILNYFKKVINIILKKERASLVIDVCKTFNSNVGTYIVAKSIDSFFVGLVSFIGLSLIGSKYASLLGIICGITNMIPYFGPIIGMVPAVLINIFYKPSVAMGSLVFLVILQQIEGNIIEPKFVGGRLGLSPILTLLAVTIGGGFFGIMGMILSVPIMGVIKIYVDKVIEKYQYRES</sequence>
<feature type="transmembrane region" description="Helical" evidence="8">
    <location>
        <begin position="276"/>
        <end position="296"/>
    </location>
</feature>
<dbReference type="PANTHER" id="PTHR21716">
    <property type="entry name" value="TRANSMEMBRANE PROTEIN"/>
    <property type="match status" value="1"/>
</dbReference>
<feature type="transmembrane region" description="Helical" evidence="8">
    <location>
        <begin position="220"/>
        <end position="242"/>
    </location>
</feature>
<protein>
    <submittedName>
        <fullName evidence="9">AI-2E family transporter</fullName>
    </submittedName>
</protein>
<evidence type="ECO:0000256" key="1">
    <source>
        <dbReference type="ARBA" id="ARBA00004651"/>
    </source>
</evidence>
<feature type="transmembrane region" description="Helical" evidence="8">
    <location>
        <begin position="70"/>
        <end position="92"/>
    </location>
</feature>
<comment type="subcellular location">
    <subcellularLocation>
        <location evidence="1">Cell membrane</location>
        <topology evidence="1">Multi-pass membrane protein</topology>
    </subcellularLocation>
</comment>
<keyword evidence="7 8" id="KW-0472">Membrane</keyword>
<evidence type="ECO:0000256" key="2">
    <source>
        <dbReference type="ARBA" id="ARBA00009773"/>
    </source>
</evidence>
<proteinExistence type="inferred from homology"/>
<feature type="transmembrane region" description="Helical" evidence="8">
    <location>
        <begin position="30"/>
        <end position="58"/>
    </location>
</feature>
<keyword evidence="10" id="KW-1185">Reference proteome</keyword>
<evidence type="ECO:0000256" key="5">
    <source>
        <dbReference type="ARBA" id="ARBA00022692"/>
    </source>
</evidence>
<evidence type="ECO:0000256" key="7">
    <source>
        <dbReference type="ARBA" id="ARBA00023136"/>
    </source>
</evidence>
<accession>A0ABN1KL07</accession>
<dbReference type="Proteomes" id="UP001501047">
    <property type="component" value="Unassembled WGS sequence"/>
</dbReference>
<dbReference type="Pfam" id="PF01594">
    <property type="entry name" value="AI-2E_transport"/>
    <property type="match status" value="1"/>
</dbReference>
<evidence type="ECO:0000256" key="6">
    <source>
        <dbReference type="ARBA" id="ARBA00022989"/>
    </source>
</evidence>
<keyword evidence="5 8" id="KW-0812">Transmembrane</keyword>
<reference evidence="9 10" key="1">
    <citation type="journal article" date="2019" name="Int. J. Syst. Evol. Microbiol.">
        <title>The Global Catalogue of Microorganisms (GCM) 10K type strain sequencing project: providing services to taxonomists for standard genome sequencing and annotation.</title>
        <authorList>
            <consortium name="The Broad Institute Genomics Platform"/>
            <consortium name="The Broad Institute Genome Sequencing Center for Infectious Disease"/>
            <person name="Wu L."/>
            <person name="Ma J."/>
        </authorList>
    </citation>
    <scope>NUCLEOTIDE SEQUENCE [LARGE SCALE GENOMIC DNA]</scope>
    <source>
        <strain evidence="9 10">JCM 1417</strain>
    </source>
</reference>
<feature type="transmembrane region" description="Helical" evidence="8">
    <location>
        <begin position="7"/>
        <end position="24"/>
    </location>
</feature>
<comment type="caution">
    <text evidence="9">The sequence shown here is derived from an EMBL/GenBank/DDBJ whole genome shotgun (WGS) entry which is preliminary data.</text>
</comment>
<dbReference type="PANTHER" id="PTHR21716:SF53">
    <property type="entry name" value="PERMEASE PERM-RELATED"/>
    <property type="match status" value="1"/>
</dbReference>
<keyword evidence="3" id="KW-0813">Transport</keyword>
<name>A0ABN1KL07_CLOSU</name>
<dbReference type="EMBL" id="BAAACI010000001">
    <property type="protein sequence ID" value="GAA0769640.1"/>
    <property type="molecule type" value="Genomic_DNA"/>
</dbReference>
<evidence type="ECO:0000313" key="10">
    <source>
        <dbReference type="Proteomes" id="UP001501047"/>
    </source>
</evidence>
<evidence type="ECO:0000256" key="4">
    <source>
        <dbReference type="ARBA" id="ARBA00022475"/>
    </source>
</evidence>
<feature type="transmembrane region" description="Helical" evidence="8">
    <location>
        <begin position="316"/>
        <end position="347"/>
    </location>
</feature>
<gene>
    <name evidence="9" type="ORF">GCM10008908_11460</name>
</gene>
<evidence type="ECO:0000313" key="9">
    <source>
        <dbReference type="EMBL" id="GAA0769640.1"/>
    </source>
</evidence>